<dbReference type="AlphaFoldDB" id="A0A845L7J0"/>
<name>A0A845L7J0_9FIRM</name>
<protein>
    <submittedName>
        <fullName evidence="2">Cytochrome B5</fullName>
    </submittedName>
</protein>
<evidence type="ECO:0000259" key="1">
    <source>
        <dbReference type="SMART" id="SM01117"/>
    </source>
</evidence>
<proteinExistence type="predicted"/>
<reference evidence="2 3" key="1">
    <citation type="submission" date="2020-01" db="EMBL/GenBank/DDBJ databases">
        <title>Whole-genome sequence of Heliobacterium undosum DSM 13378.</title>
        <authorList>
            <person name="Kyndt J.A."/>
            <person name="Meyer T.E."/>
        </authorList>
    </citation>
    <scope>NUCLEOTIDE SEQUENCE [LARGE SCALE GENOMIC DNA]</scope>
    <source>
        <strain evidence="2 3">DSM 13378</strain>
    </source>
</reference>
<dbReference type="SUPFAM" id="SSF55856">
    <property type="entry name" value="Cytochrome b5-like heme/steroid binding domain"/>
    <property type="match status" value="1"/>
</dbReference>
<feature type="domain" description="Cytochrome b5 heme-binding" evidence="1">
    <location>
        <begin position="52"/>
        <end position="123"/>
    </location>
</feature>
<comment type="caution">
    <text evidence="2">The sequence shown here is derived from an EMBL/GenBank/DDBJ whole genome shotgun (WGS) entry which is preliminary data.</text>
</comment>
<dbReference type="Proteomes" id="UP000463470">
    <property type="component" value="Unassembled WGS sequence"/>
</dbReference>
<evidence type="ECO:0000313" key="3">
    <source>
        <dbReference type="Proteomes" id="UP000463470"/>
    </source>
</evidence>
<dbReference type="InterPro" id="IPR036400">
    <property type="entry name" value="Cyt_B5-like_heme/steroid_sf"/>
</dbReference>
<dbReference type="SMART" id="SM01117">
    <property type="entry name" value="Cyt-b5"/>
    <property type="match status" value="1"/>
</dbReference>
<gene>
    <name evidence="2" type="ORF">GTO91_12890</name>
</gene>
<sequence>MCHEPCPYRRRLLLRQIQGVTQGLAALVSAVCSNRVPSATPHPDNQIHQTVIPKRELGRYDGRNGAPAYVAVNTIVYDVTNDPAWAAGSHFGLTAGRDLSGQYSACHGGQPILEKLPVAGRLGG</sequence>
<accession>A0A845L7J0</accession>
<evidence type="ECO:0000313" key="2">
    <source>
        <dbReference type="EMBL" id="MZP30610.1"/>
    </source>
</evidence>
<dbReference type="OrthoDB" id="9785263at2"/>
<dbReference type="EMBL" id="WXEY01000016">
    <property type="protein sequence ID" value="MZP30610.1"/>
    <property type="molecule type" value="Genomic_DNA"/>
</dbReference>
<keyword evidence="3" id="KW-1185">Reference proteome</keyword>
<dbReference type="InterPro" id="IPR001199">
    <property type="entry name" value="Cyt_B5-like_heme/steroid-bd"/>
</dbReference>
<dbReference type="Gene3D" id="3.10.120.10">
    <property type="entry name" value="Cytochrome b5-like heme/steroid binding domain"/>
    <property type="match status" value="1"/>
</dbReference>
<organism evidence="2 3">
    <name type="scientific">Heliomicrobium undosum</name>
    <dbReference type="NCBI Taxonomy" id="121734"/>
    <lineage>
        <taxon>Bacteria</taxon>
        <taxon>Bacillati</taxon>
        <taxon>Bacillota</taxon>
        <taxon>Clostridia</taxon>
        <taxon>Eubacteriales</taxon>
        <taxon>Heliobacteriaceae</taxon>
        <taxon>Heliomicrobium</taxon>
    </lineage>
</organism>